<organism evidence="1 2">
    <name type="scientific">Alteromonas halophila</name>
    <dbReference type="NCBI Taxonomy" id="516698"/>
    <lineage>
        <taxon>Bacteria</taxon>
        <taxon>Pseudomonadati</taxon>
        <taxon>Pseudomonadota</taxon>
        <taxon>Gammaproteobacteria</taxon>
        <taxon>Alteromonadales</taxon>
        <taxon>Alteromonadaceae</taxon>
        <taxon>Alteromonas/Salinimonas group</taxon>
        <taxon>Alteromonas</taxon>
    </lineage>
</organism>
<dbReference type="EMBL" id="BMXP01000003">
    <property type="protein sequence ID" value="GGW85208.1"/>
    <property type="molecule type" value="Genomic_DNA"/>
</dbReference>
<dbReference type="AlphaFoldDB" id="A0A918JKU8"/>
<name>A0A918JKU8_9ALTE</name>
<gene>
    <name evidence="1" type="ORF">GCM10007391_18880</name>
</gene>
<dbReference type="Proteomes" id="UP000631300">
    <property type="component" value="Unassembled WGS sequence"/>
</dbReference>
<reference evidence="1" key="1">
    <citation type="journal article" date="2014" name="Int. J. Syst. Evol. Microbiol.">
        <title>Complete genome sequence of Corynebacterium casei LMG S-19264T (=DSM 44701T), isolated from a smear-ripened cheese.</title>
        <authorList>
            <consortium name="US DOE Joint Genome Institute (JGI-PGF)"/>
            <person name="Walter F."/>
            <person name="Albersmeier A."/>
            <person name="Kalinowski J."/>
            <person name="Ruckert C."/>
        </authorList>
    </citation>
    <scope>NUCLEOTIDE SEQUENCE</scope>
    <source>
        <strain evidence="1">KCTC 22164</strain>
    </source>
</reference>
<proteinExistence type="predicted"/>
<comment type="caution">
    <text evidence="1">The sequence shown here is derived from an EMBL/GenBank/DDBJ whole genome shotgun (WGS) entry which is preliminary data.</text>
</comment>
<evidence type="ECO:0000313" key="2">
    <source>
        <dbReference type="Proteomes" id="UP000631300"/>
    </source>
</evidence>
<evidence type="ECO:0000313" key="1">
    <source>
        <dbReference type="EMBL" id="GGW85208.1"/>
    </source>
</evidence>
<accession>A0A918JKU8</accession>
<sequence>MVTVTHRCYREKLVLRPVELKAAGDYNLVVAYADLCGWHLAHVSGDGNGKVRIVKVLMLAARQLPAQKHGVLA</sequence>
<keyword evidence="2" id="KW-1185">Reference proteome</keyword>
<reference evidence="1" key="2">
    <citation type="submission" date="2020-09" db="EMBL/GenBank/DDBJ databases">
        <authorList>
            <person name="Sun Q."/>
            <person name="Kim S."/>
        </authorList>
    </citation>
    <scope>NUCLEOTIDE SEQUENCE</scope>
    <source>
        <strain evidence="1">KCTC 22164</strain>
    </source>
</reference>
<protein>
    <submittedName>
        <fullName evidence="1">Uncharacterized protein</fullName>
    </submittedName>
</protein>